<gene>
    <name evidence="2" type="ORF">N7472_008997</name>
</gene>
<reference evidence="2" key="2">
    <citation type="journal article" date="2023" name="IMA Fungus">
        <title>Comparative genomic study of the Penicillium genus elucidates a diverse pangenome and 15 lateral gene transfer events.</title>
        <authorList>
            <person name="Petersen C."/>
            <person name="Sorensen T."/>
            <person name="Nielsen M.R."/>
            <person name="Sondergaard T.E."/>
            <person name="Sorensen J.L."/>
            <person name="Fitzpatrick D.A."/>
            <person name="Frisvad J.C."/>
            <person name="Nielsen K.L."/>
        </authorList>
    </citation>
    <scope>NUCLEOTIDE SEQUENCE</scope>
    <source>
        <strain evidence="2">IBT 16849</strain>
    </source>
</reference>
<evidence type="ECO:0000256" key="1">
    <source>
        <dbReference type="SAM" id="MobiDB-lite"/>
    </source>
</evidence>
<dbReference type="Proteomes" id="UP001150879">
    <property type="component" value="Unassembled WGS sequence"/>
</dbReference>
<dbReference type="EMBL" id="JAPQKP010000005">
    <property type="protein sequence ID" value="KAJ5189983.1"/>
    <property type="molecule type" value="Genomic_DNA"/>
</dbReference>
<protein>
    <submittedName>
        <fullName evidence="2">Uncharacterized protein</fullName>
    </submittedName>
</protein>
<organism evidence="2 3">
    <name type="scientific">Penicillium cf. griseofulvum</name>
    <dbReference type="NCBI Taxonomy" id="2972120"/>
    <lineage>
        <taxon>Eukaryota</taxon>
        <taxon>Fungi</taxon>
        <taxon>Dikarya</taxon>
        <taxon>Ascomycota</taxon>
        <taxon>Pezizomycotina</taxon>
        <taxon>Eurotiomycetes</taxon>
        <taxon>Eurotiomycetidae</taxon>
        <taxon>Eurotiales</taxon>
        <taxon>Aspergillaceae</taxon>
        <taxon>Penicillium</taxon>
    </lineage>
</organism>
<feature type="region of interest" description="Disordered" evidence="1">
    <location>
        <begin position="1"/>
        <end position="21"/>
    </location>
</feature>
<evidence type="ECO:0000313" key="3">
    <source>
        <dbReference type="Proteomes" id="UP001150879"/>
    </source>
</evidence>
<reference evidence="2" key="1">
    <citation type="submission" date="2022-11" db="EMBL/GenBank/DDBJ databases">
        <authorList>
            <person name="Petersen C."/>
        </authorList>
    </citation>
    <scope>NUCLEOTIDE SEQUENCE</scope>
    <source>
        <strain evidence="2">IBT 16849</strain>
    </source>
</reference>
<accession>A0A9W9M5U6</accession>
<name>A0A9W9M5U6_9EURO</name>
<comment type="caution">
    <text evidence="2">The sequence shown here is derived from an EMBL/GenBank/DDBJ whole genome shotgun (WGS) entry which is preliminary data.</text>
</comment>
<dbReference type="OrthoDB" id="10016792at2759"/>
<evidence type="ECO:0000313" key="2">
    <source>
        <dbReference type="EMBL" id="KAJ5189983.1"/>
    </source>
</evidence>
<keyword evidence="3" id="KW-1185">Reference proteome</keyword>
<proteinExistence type="predicted"/>
<feature type="compositionally biased region" description="Polar residues" evidence="1">
    <location>
        <begin position="11"/>
        <end position="21"/>
    </location>
</feature>
<dbReference type="AlphaFoldDB" id="A0A9W9M5U6"/>
<sequence>MDEAMAGLKASGTTLQNEGYKNDNLDQLSQMARMLEDIYGWKRARTMRLISLYRRAIYLATLSKPENNDAGGRTGDAAVTLPAAKLDAMYLSLDQTLLDLQE</sequence>